<evidence type="ECO:0000313" key="8">
    <source>
        <dbReference type="EMBL" id="KAJ4443650.1"/>
    </source>
</evidence>
<dbReference type="InterPro" id="IPR038702">
    <property type="entry name" value="Na/K_ATPase_sub_beta_sf"/>
</dbReference>
<name>A0ABQ8TAT6_PERAM</name>
<evidence type="ECO:0000256" key="5">
    <source>
        <dbReference type="ARBA" id="ARBA00022989"/>
    </source>
</evidence>
<evidence type="ECO:0000256" key="2">
    <source>
        <dbReference type="ARBA" id="ARBA00005876"/>
    </source>
</evidence>
<evidence type="ECO:0000256" key="6">
    <source>
        <dbReference type="ARBA" id="ARBA00023136"/>
    </source>
</evidence>
<dbReference type="Proteomes" id="UP001148838">
    <property type="component" value="Unassembled WGS sequence"/>
</dbReference>
<reference evidence="8 9" key="1">
    <citation type="journal article" date="2022" name="Allergy">
        <title>Genome assembly and annotation of Periplaneta americana reveal a comprehensive cockroach allergen profile.</title>
        <authorList>
            <person name="Wang L."/>
            <person name="Xiong Q."/>
            <person name="Saelim N."/>
            <person name="Wang L."/>
            <person name="Nong W."/>
            <person name="Wan A.T."/>
            <person name="Shi M."/>
            <person name="Liu X."/>
            <person name="Cao Q."/>
            <person name="Hui J.H.L."/>
            <person name="Sookrung N."/>
            <person name="Leung T.F."/>
            <person name="Tungtrongchitr A."/>
            <person name="Tsui S.K.W."/>
        </authorList>
    </citation>
    <scope>NUCLEOTIDE SEQUENCE [LARGE SCALE GENOMIC DNA]</scope>
    <source>
        <strain evidence="8">PWHHKU_190912</strain>
    </source>
</reference>
<dbReference type="Gene3D" id="2.60.40.1660">
    <property type="entry name" value="Na, k-atpase alpha subunit"/>
    <property type="match status" value="1"/>
</dbReference>
<keyword evidence="5 7" id="KW-1133">Transmembrane helix</keyword>
<proteinExistence type="inferred from homology"/>
<evidence type="ECO:0000256" key="7">
    <source>
        <dbReference type="SAM" id="Phobius"/>
    </source>
</evidence>
<feature type="transmembrane region" description="Helical" evidence="7">
    <location>
        <begin position="17"/>
        <end position="41"/>
    </location>
</feature>
<evidence type="ECO:0000256" key="4">
    <source>
        <dbReference type="ARBA" id="ARBA00022968"/>
    </source>
</evidence>
<comment type="caution">
    <text evidence="8">The sequence shown here is derived from an EMBL/GenBank/DDBJ whole genome shotgun (WGS) entry which is preliminary data.</text>
</comment>
<comment type="subcellular location">
    <subcellularLocation>
        <location evidence="1">Membrane</location>
        <topology evidence="1">Single-pass type II membrane protein</topology>
    </subcellularLocation>
</comment>
<keyword evidence="3 7" id="KW-0812">Transmembrane</keyword>
<keyword evidence="4" id="KW-0735">Signal-anchor</keyword>
<gene>
    <name evidence="8" type="ORF">ANN_05325</name>
</gene>
<evidence type="ECO:0000256" key="3">
    <source>
        <dbReference type="ARBA" id="ARBA00022692"/>
    </source>
</evidence>
<dbReference type="Pfam" id="PF00287">
    <property type="entry name" value="Na_K-ATPase"/>
    <property type="match status" value="1"/>
</dbReference>
<dbReference type="InterPro" id="IPR000402">
    <property type="entry name" value="Na/K_ATPase_sub_beta"/>
</dbReference>
<comment type="similarity">
    <text evidence="2">Belongs to the X(+)/potassium ATPases subunit beta family.</text>
</comment>
<dbReference type="EMBL" id="JAJSOF020000013">
    <property type="protein sequence ID" value="KAJ4443650.1"/>
    <property type="molecule type" value="Genomic_DNA"/>
</dbReference>
<evidence type="ECO:0000256" key="1">
    <source>
        <dbReference type="ARBA" id="ARBA00004606"/>
    </source>
</evidence>
<keyword evidence="9" id="KW-1185">Reference proteome</keyword>
<evidence type="ECO:0000313" key="9">
    <source>
        <dbReference type="Proteomes" id="UP001148838"/>
    </source>
</evidence>
<sequence>MAGLCEGDNDPPGSLKAIMVLAAIGTLFCVAMLLLCAWLLLFPTLPEWQRDDFTIESVPGLRYRPKPPDSLAKGTLITFNSERYEKWTSIIDDFIGRKII</sequence>
<keyword evidence="6 7" id="KW-0472">Membrane</keyword>
<protein>
    <submittedName>
        <fullName evidence="8">Uncharacterized protein</fullName>
    </submittedName>
</protein>
<organism evidence="8 9">
    <name type="scientific">Periplaneta americana</name>
    <name type="common">American cockroach</name>
    <name type="synonym">Blatta americana</name>
    <dbReference type="NCBI Taxonomy" id="6978"/>
    <lineage>
        <taxon>Eukaryota</taxon>
        <taxon>Metazoa</taxon>
        <taxon>Ecdysozoa</taxon>
        <taxon>Arthropoda</taxon>
        <taxon>Hexapoda</taxon>
        <taxon>Insecta</taxon>
        <taxon>Pterygota</taxon>
        <taxon>Neoptera</taxon>
        <taxon>Polyneoptera</taxon>
        <taxon>Dictyoptera</taxon>
        <taxon>Blattodea</taxon>
        <taxon>Blattoidea</taxon>
        <taxon>Blattidae</taxon>
        <taxon>Blattinae</taxon>
        <taxon>Periplaneta</taxon>
    </lineage>
</organism>
<accession>A0ABQ8TAT6</accession>